<dbReference type="AlphaFoldDB" id="F2UP49"/>
<evidence type="ECO:0000313" key="10">
    <source>
        <dbReference type="EMBL" id="EGD79404.1"/>
    </source>
</evidence>
<evidence type="ECO:0000256" key="3">
    <source>
        <dbReference type="ARBA" id="ARBA00022723"/>
    </source>
</evidence>
<comment type="catalytic activity">
    <reaction evidence="7">
        <text>N(6)-methyl-AMP + H2O + H(+) = IMP + methylamine</text>
        <dbReference type="Rhea" id="RHEA:16001"/>
        <dbReference type="ChEBI" id="CHEBI:15377"/>
        <dbReference type="ChEBI" id="CHEBI:15378"/>
        <dbReference type="ChEBI" id="CHEBI:58053"/>
        <dbReference type="ChEBI" id="CHEBI:59338"/>
        <dbReference type="ChEBI" id="CHEBI:144842"/>
    </reaction>
    <physiologicalReaction direction="left-to-right" evidence="7">
        <dbReference type="Rhea" id="RHEA:16002"/>
    </physiologicalReaction>
</comment>
<dbReference type="GO" id="GO:0009117">
    <property type="term" value="P:nucleotide metabolic process"/>
    <property type="evidence" value="ECO:0007669"/>
    <property type="project" value="UniProtKB-KW"/>
</dbReference>
<keyword evidence="5" id="KW-0862">Zinc</keyword>
<protein>
    <recommendedName>
        <fullName evidence="9">Adenosine deaminase domain-containing protein</fullName>
    </recommendedName>
</protein>
<dbReference type="STRING" id="946362.F2UP49"/>
<dbReference type="InParanoid" id="F2UP49"/>
<dbReference type="GO" id="GO:0004000">
    <property type="term" value="F:adenosine deaminase activity"/>
    <property type="evidence" value="ECO:0007669"/>
    <property type="project" value="TreeGrafter"/>
</dbReference>
<dbReference type="GO" id="GO:0006154">
    <property type="term" value="P:adenosine catabolic process"/>
    <property type="evidence" value="ECO:0007669"/>
    <property type="project" value="TreeGrafter"/>
</dbReference>
<dbReference type="SUPFAM" id="SSF51556">
    <property type="entry name" value="Metallo-dependent hydrolases"/>
    <property type="match status" value="1"/>
</dbReference>
<evidence type="ECO:0000256" key="5">
    <source>
        <dbReference type="ARBA" id="ARBA00022833"/>
    </source>
</evidence>
<keyword evidence="3" id="KW-0479">Metal-binding</keyword>
<evidence type="ECO:0000256" key="2">
    <source>
        <dbReference type="ARBA" id="ARBA00006676"/>
    </source>
</evidence>
<dbReference type="Proteomes" id="UP000007799">
    <property type="component" value="Unassembled WGS sequence"/>
</dbReference>
<dbReference type="PANTHER" id="PTHR11409">
    <property type="entry name" value="ADENOSINE DEAMINASE"/>
    <property type="match status" value="1"/>
</dbReference>
<keyword evidence="6" id="KW-0546">Nucleotide metabolism</keyword>
<dbReference type="EMBL" id="GL832985">
    <property type="protein sequence ID" value="EGD79404.1"/>
    <property type="molecule type" value="Genomic_DNA"/>
</dbReference>
<dbReference type="FunCoup" id="F2UP49">
    <property type="interactions" value="517"/>
</dbReference>
<dbReference type="Gene3D" id="3.20.20.140">
    <property type="entry name" value="Metal-dependent hydrolases"/>
    <property type="match status" value="2"/>
</dbReference>
<keyword evidence="4" id="KW-0378">Hydrolase</keyword>
<gene>
    <name evidence="10" type="ORF">PTSG_12929</name>
</gene>
<feature type="domain" description="Adenosine deaminase" evidence="9">
    <location>
        <begin position="223"/>
        <end position="305"/>
    </location>
</feature>
<comment type="similarity">
    <text evidence="2">Belongs to the metallo-dependent hydrolases superfamily. Adenosine and AMP deaminases family.</text>
</comment>
<dbReference type="OrthoDB" id="272271at2759"/>
<name>F2UP49_SALR5</name>
<feature type="region of interest" description="Disordered" evidence="8">
    <location>
        <begin position="173"/>
        <end position="208"/>
    </location>
</feature>
<evidence type="ECO:0000256" key="1">
    <source>
        <dbReference type="ARBA" id="ARBA00001947"/>
    </source>
</evidence>
<dbReference type="Pfam" id="PF00962">
    <property type="entry name" value="A_deaminase"/>
    <property type="match status" value="2"/>
</dbReference>
<comment type="cofactor">
    <cofactor evidence="1">
        <name>Zn(2+)</name>
        <dbReference type="ChEBI" id="CHEBI:29105"/>
    </cofactor>
</comment>
<dbReference type="GeneID" id="16069715"/>
<dbReference type="RefSeq" id="XP_004989173.1">
    <property type="nucleotide sequence ID" value="XM_004989116.1"/>
</dbReference>
<evidence type="ECO:0000313" key="11">
    <source>
        <dbReference type="Proteomes" id="UP000007799"/>
    </source>
</evidence>
<evidence type="ECO:0000259" key="9">
    <source>
        <dbReference type="Pfam" id="PF00962"/>
    </source>
</evidence>
<evidence type="ECO:0000256" key="8">
    <source>
        <dbReference type="SAM" id="MobiDB-lite"/>
    </source>
</evidence>
<dbReference type="PANTHER" id="PTHR11409:SF42">
    <property type="entry name" value="ADENOSINE DEAMINASE-LIKE PROTEIN"/>
    <property type="match status" value="1"/>
</dbReference>
<dbReference type="KEGG" id="sre:PTSG_12929"/>
<keyword evidence="11" id="KW-1185">Reference proteome</keyword>
<feature type="domain" description="Adenosine deaminase" evidence="9">
    <location>
        <begin position="7"/>
        <end position="156"/>
    </location>
</feature>
<accession>F2UP49</accession>
<dbReference type="GO" id="GO:0046103">
    <property type="term" value="P:inosine biosynthetic process"/>
    <property type="evidence" value="ECO:0007669"/>
    <property type="project" value="TreeGrafter"/>
</dbReference>
<dbReference type="InterPro" id="IPR032466">
    <property type="entry name" value="Metal_Hydrolase"/>
</dbReference>
<dbReference type="InterPro" id="IPR001365">
    <property type="entry name" value="A_deaminase_dom"/>
</dbReference>
<sequence>MDAVQLPTIELHAHLNGSISPATMRRLLEAKRGILPADELARIQHLVDDTKRDLQTCFDLFGCIYKLVDNLAALEMITRDVLHEFQADGIVYLELRSTPKAFADSTKQQYVETILRVMDAFQAEHTMWCRLIISIDRTKGSQEMTLHLAELDTPDEAAVLLATNPDRIGHGTFLTYTRADDGDGGDEDDRGEGNGCGDDAGRDCGDGDDNKQPVRGGVCMDNHRHVPIEVCLTSNIRCKTVDTAHNHHISDIVRANQPFCICTDDKGVFATTVSREWDLAISSGHLQQSDVTWLTTITTAYTFLPTAAEVASGCTVAPPTKEADVATTATMDTATVASTSGSASVHYRPRETQEALLERMVAQIRAVVGTEAQCATPADLTAHHQHRHQHR</sequence>
<organism evidence="11">
    <name type="scientific">Salpingoeca rosetta (strain ATCC 50818 / BSB-021)</name>
    <dbReference type="NCBI Taxonomy" id="946362"/>
    <lineage>
        <taxon>Eukaryota</taxon>
        <taxon>Choanoflagellata</taxon>
        <taxon>Craspedida</taxon>
        <taxon>Salpingoecidae</taxon>
        <taxon>Salpingoeca</taxon>
    </lineage>
</organism>
<dbReference type="GO" id="GO:0046872">
    <property type="term" value="F:metal ion binding"/>
    <property type="evidence" value="ECO:0007669"/>
    <property type="project" value="UniProtKB-KW"/>
</dbReference>
<evidence type="ECO:0000256" key="4">
    <source>
        <dbReference type="ARBA" id="ARBA00022801"/>
    </source>
</evidence>
<evidence type="ECO:0000256" key="7">
    <source>
        <dbReference type="ARBA" id="ARBA00048787"/>
    </source>
</evidence>
<dbReference type="InterPro" id="IPR006330">
    <property type="entry name" value="Ado/ade_deaminase"/>
</dbReference>
<reference evidence="10" key="1">
    <citation type="submission" date="2009-08" db="EMBL/GenBank/DDBJ databases">
        <title>Annotation of Salpingoeca rosetta.</title>
        <authorList>
            <consortium name="The Broad Institute Genome Sequencing Platform"/>
            <person name="Russ C."/>
            <person name="Cuomo C."/>
            <person name="Burger G."/>
            <person name="Gray M.W."/>
            <person name="Holland P.W.H."/>
            <person name="King N."/>
            <person name="Lang F.B.F."/>
            <person name="Roger A.J."/>
            <person name="Ruiz-Trillo I."/>
            <person name="Young S.K."/>
            <person name="Zeng Q."/>
            <person name="Gargeya S."/>
            <person name="Alvarado L."/>
            <person name="Berlin A."/>
            <person name="Chapman S.B."/>
            <person name="Chen Z."/>
            <person name="Freedman E."/>
            <person name="Gellesch M."/>
            <person name="Goldberg J."/>
            <person name="Griggs A."/>
            <person name="Gujja S."/>
            <person name="Heilman E."/>
            <person name="Heiman D."/>
            <person name="Howarth C."/>
            <person name="Mehta T."/>
            <person name="Neiman D."/>
            <person name="Pearson M."/>
            <person name="Roberts A."/>
            <person name="Saif S."/>
            <person name="Shea T."/>
            <person name="Shenoy N."/>
            <person name="Sisk P."/>
            <person name="Stolte C."/>
            <person name="Sykes S."/>
            <person name="White J."/>
            <person name="Yandava C."/>
            <person name="Haas B."/>
            <person name="Nusbaum C."/>
            <person name="Birren B."/>
        </authorList>
    </citation>
    <scope>NUCLEOTIDE SEQUENCE [LARGE SCALE GENOMIC DNA]</scope>
    <source>
        <strain evidence="10">ATCC 50818</strain>
    </source>
</reference>
<evidence type="ECO:0000256" key="6">
    <source>
        <dbReference type="ARBA" id="ARBA00023080"/>
    </source>
</evidence>
<proteinExistence type="inferred from homology"/>
<dbReference type="eggNOG" id="KOG1097">
    <property type="taxonomic scope" value="Eukaryota"/>
</dbReference>
<feature type="compositionally biased region" description="Basic and acidic residues" evidence="8">
    <location>
        <begin position="199"/>
        <end position="208"/>
    </location>
</feature>